<evidence type="ECO:0000256" key="2">
    <source>
        <dbReference type="PROSITE-ProRule" id="PRU00335"/>
    </source>
</evidence>
<sequence length="194" mass="20721">MSAVQHEKSARSHIVDAARHLYATQGFHQTSMAELATAADVSVGQIYRLFTGKNALIQALILEDAEAKLSDLRKLTDDVSTGRLSIERGFVELARRSLAKGDEALSFDIMAEAHRNGEVADTIGSLCAGFRAVVRDLACVANPALSADALDGAEELVLACMFGLGHRTLSCPRLSETETAEVTGRMILAALHAL</sequence>
<dbReference type="Proteomes" id="UP000240996">
    <property type="component" value="Unassembled WGS sequence"/>
</dbReference>
<dbReference type="AlphaFoldDB" id="A0A2T4YW82"/>
<protein>
    <submittedName>
        <fullName evidence="4">TetR family transcriptional regulator</fullName>
    </submittedName>
</protein>
<evidence type="ECO:0000313" key="5">
    <source>
        <dbReference type="Proteomes" id="UP000240996"/>
    </source>
</evidence>
<feature type="DNA-binding region" description="H-T-H motif" evidence="2">
    <location>
        <begin position="31"/>
        <end position="50"/>
    </location>
</feature>
<keyword evidence="5" id="KW-1185">Reference proteome</keyword>
<keyword evidence="1 2" id="KW-0238">DNA-binding</keyword>
<dbReference type="PROSITE" id="PS50977">
    <property type="entry name" value="HTH_TETR_2"/>
    <property type="match status" value="1"/>
</dbReference>
<proteinExistence type="predicted"/>
<reference evidence="4 5" key="1">
    <citation type="submission" date="2018-04" db="EMBL/GenBank/DDBJ databases">
        <title>Genomic Encyclopedia of Type Strains, Phase III (KMG-III): the genomes of soil and plant-associated and newly described type strains.</title>
        <authorList>
            <person name="Whitman W."/>
        </authorList>
    </citation>
    <scope>NUCLEOTIDE SEQUENCE [LARGE SCALE GENOMIC DNA]</scope>
    <source>
        <strain evidence="4 5">NW12</strain>
    </source>
</reference>
<comment type="caution">
    <text evidence="4">The sequence shown here is derived from an EMBL/GenBank/DDBJ whole genome shotgun (WGS) entry which is preliminary data.</text>
</comment>
<gene>
    <name evidence="4" type="ORF">C8J24_1471</name>
</gene>
<dbReference type="PRINTS" id="PR00455">
    <property type="entry name" value="HTHTETR"/>
</dbReference>
<evidence type="ECO:0000256" key="1">
    <source>
        <dbReference type="ARBA" id="ARBA00023125"/>
    </source>
</evidence>
<dbReference type="InterPro" id="IPR009057">
    <property type="entry name" value="Homeodomain-like_sf"/>
</dbReference>
<dbReference type="Pfam" id="PF00440">
    <property type="entry name" value="TetR_N"/>
    <property type="match status" value="1"/>
</dbReference>
<dbReference type="PANTHER" id="PTHR30055:SF226">
    <property type="entry name" value="HTH-TYPE TRANSCRIPTIONAL REGULATOR PKSA"/>
    <property type="match status" value="1"/>
</dbReference>
<dbReference type="InterPro" id="IPR050109">
    <property type="entry name" value="HTH-type_TetR-like_transc_reg"/>
</dbReference>
<dbReference type="EMBL" id="PZZN01000001">
    <property type="protein sequence ID" value="PTM48062.1"/>
    <property type="molecule type" value="Genomic_DNA"/>
</dbReference>
<name>A0A2T4YW82_9SPHN</name>
<dbReference type="GO" id="GO:0000976">
    <property type="term" value="F:transcription cis-regulatory region binding"/>
    <property type="evidence" value="ECO:0007669"/>
    <property type="project" value="TreeGrafter"/>
</dbReference>
<dbReference type="GO" id="GO:0003700">
    <property type="term" value="F:DNA-binding transcription factor activity"/>
    <property type="evidence" value="ECO:0007669"/>
    <property type="project" value="TreeGrafter"/>
</dbReference>
<dbReference type="InterPro" id="IPR001647">
    <property type="entry name" value="HTH_TetR"/>
</dbReference>
<organism evidence="4 5">
    <name type="scientific">Sphingomonas aerolata</name>
    <dbReference type="NCBI Taxonomy" id="185951"/>
    <lineage>
        <taxon>Bacteria</taxon>
        <taxon>Pseudomonadati</taxon>
        <taxon>Pseudomonadota</taxon>
        <taxon>Alphaproteobacteria</taxon>
        <taxon>Sphingomonadales</taxon>
        <taxon>Sphingomonadaceae</taxon>
        <taxon>Sphingomonas</taxon>
    </lineage>
</organism>
<dbReference type="PANTHER" id="PTHR30055">
    <property type="entry name" value="HTH-TYPE TRANSCRIPTIONAL REGULATOR RUTR"/>
    <property type="match status" value="1"/>
</dbReference>
<feature type="domain" description="HTH tetR-type" evidence="3">
    <location>
        <begin position="8"/>
        <end position="68"/>
    </location>
</feature>
<evidence type="ECO:0000313" key="4">
    <source>
        <dbReference type="EMBL" id="PTM48062.1"/>
    </source>
</evidence>
<evidence type="ECO:0000259" key="3">
    <source>
        <dbReference type="PROSITE" id="PS50977"/>
    </source>
</evidence>
<dbReference type="Gene3D" id="1.10.357.10">
    <property type="entry name" value="Tetracycline Repressor, domain 2"/>
    <property type="match status" value="1"/>
</dbReference>
<accession>A0A2T4YW82</accession>
<dbReference type="SUPFAM" id="SSF46689">
    <property type="entry name" value="Homeodomain-like"/>
    <property type="match status" value="1"/>
</dbReference>